<evidence type="ECO:0000256" key="1">
    <source>
        <dbReference type="SAM" id="MobiDB-lite"/>
    </source>
</evidence>
<organism evidence="3 4">
    <name type="scientific">Solihabitans fulvus</name>
    <dbReference type="NCBI Taxonomy" id="1892852"/>
    <lineage>
        <taxon>Bacteria</taxon>
        <taxon>Bacillati</taxon>
        <taxon>Actinomycetota</taxon>
        <taxon>Actinomycetes</taxon>
        <taxon>Pseudonocardiales</taxon>
        <taxon>Pseudonocardiaceae</taxon>
        <taxon>Solihabitans</taxon>
    </lineage>
</organism>
<keyword evidence="2" id="KW-0472">Membrane</keyword>
<evidence type="ECO:0000256" key="2">
    <source>
        <dbReference type="SAM" id="Phobius"/>
    </source>
</evidence>
<evidence type="ECO:0000313" key="3">
    <source>
        <dbReference type="EMBL" id="KAA2266128.1"/>
    </source>
</evidence>
<gene>
    <name evidence="3" type="ORF">F0L68_03140</name>
</gene>
<feature type="transmembrane region" description="Helical" evidence="2">
    <location>
        <begin position="39"/>
        <end position="60"/>
    </location>
</feature>
<dbReference type="AlphaFoldDB" id="A0A5B2XQC1"/>
<dbReference type="Proteomes" id="UP000323454">
    <property type="component" value="Unassembled WGS sequence"/>
</dbReference>
<accession>A0A5B2XQC1</accession>
<keyword evidence="2" id="KW-0812">Transmembrane</keyword>
<reference evidence="3 4" key="1">
    <citation type="submission" date="2019-09" db="EMBL/GenBank/DDBJ databases">
        <title>Goodfellowia gen. nov., a new genus of the Pseudonocardineae related to Actinoalloteichus, containing Goodfellowia coeruleoviolacea gen. nov., comb. nov. gen. nov., comb. nov.</title>
        <authorList>
            <person name="Labeda D."/>
        </authorList>
    </citation>
    <scope>NUCLEOTIDE SEQUENCE [LARGE SCALE GENOMIC DNA]</scope>
    <source>
        <strain evidence="3 4">AN110305</strain>
    </source>
</reference>
<feature type="region of interest" description="Disordered" evidence="1">
    <location>
        <begin position="1"/>
        <end position="27"/>
    </location>
</feature>
<reference evidence="3 4" key="2">
    <citation type="submission" date="2019-09" db="EMBL/GenBank/DDBJ databases">
        <authorList>
            <person name="Jin C."/>
        </authorList>
    </citation>
    <scope>NUCLEOTIDE SEQUENCE [LARGE SCALE GENOMIC DNA]</scope>
    <source>
        <strain evidence="3 4">AN110305</strain>
    </source>
</reference>
<dbReference type="RefSeq" id="WP_149847866.1">
    <property type="nucleotide sequence ID" value="NZ_VUOB01000003.1"/>
</dbReference>
<keyword evidence="4" id="KW-1185">Reference proteome</keyword>
<protein>
    <submittedName>
        <fullName evidence="3">Uncharacterized protein</fullName>
    </submittedName>
</protein>
<keyword evidence="2" id="KW-1133">Transmembrane helix</keyword>
<dbReference type="EMBL" id="VUOB01000003">
    <property type="protein sequence ID" value="KAA2266128.1"/>
    <property type="molecule type" value="Genomic_DNA"/>
</dbReference>
<comment type="caution">
    <text evidence="3">The sequence shown here is derived from an EMBL/GenBank/DDBJ whole genome shotgun (WGS) entry which is preliminary data.</text>
</comment>
<proteinExistence type="predicted"/>
<sequence>MTHPQAARLDRHLLTPQRNPDPTQVFVDPAGRRRTAVRAASVGLACVVSGLAIVIAATVLDPVDRTPPSWPDTVETAP</sequence>
<name>A0A5B2XQC1_9PSEU</name>
<evidence type="ECO:0000313" key="4">
    <source>
        <dbReference type="Proteomes" id="UP000323454"/>
    </source>
</evidence>